<reference evidence="2" key="2">
    <citation type="submission" date="2020-09" db="EMBL/GenBank/DDBJ databases">
        <authorList>
            <person name="Sun Q."/>
            <person name="Zhou Y."/>
        </authorList>
    </citation>
    <scope>NUCLEOTIDE SEQUENCE</scope>
    <source>
        <strain evidence="2">CGMCC 1.12506</strain>
    </source>
</reference>
<evidence type="ECO:0000256" key="1">
    <source>
        <dbReference type="SAM" id="SignalP"/>
    </source>
</evidence>
<feature type="signal peptide" evidence="1">
    <location>
        <begin position="1"/>
        <end position="27"/>
    </location>
</feature>
<gene>
    <name evidence="2" type="ORF">GCM10011343_24880</name>
</gene>
<dbReference type="SUPFAM" id="SSF56935">
    <property type="entry name" value="Porins"/>
    <property type="match status" value="1"/>
</dbReference>
<dbReference type="Proteomes" id="UP000625735">
    <property type="component" value="Unassembled WGS sequence"/>
</dbReference>
<comment type="caution">
    <text evidence="2">The sequence shown here is derived from an EMBL/GenBank/DDBJ whole genome shotgun (WGS) entry which is preliminary data.</text>
</comment>
<dbReference type="AlphaFoldDB" id="A0A916Y7D1"/>
<reference evidence="2" key="1">
    <citation type="journal article" date="2014" name="Int. J. Syst. Evol. Microbiol.">
        <title>Complete genome sequence of Corynebacterium casei LMG S-19264T (=DSM 44701T), isolated from a smear-ripened cheese.</title>
        <authorList>
            <consortium name="US DOE Joint Genome Institute (JGI-PGF)"/>
            <person name="Walter F."/>
            <person name="Albersmeier A."/>
            <person name="Kalinowski J."/>
            <person name="Ruckert C."/>
        </authorList>
    </citation>
    <scope>NUCLEOTIDE SEQUENCE</scope>
    <source>
        <strain evidence="2">CGMCC 1.12506</strain>
    </source>
</reference>
<accession>A0A916Y7D1</accession>
<keyword evidence="1" id="KW-0732">Signal</keyword>
<dbReference type="EMBL" id="BMFG01000011">
    <property type="protein sequence ID" value="GGD33930.1"/>
    <property type="molecule type" value="Genomic_DNA"/>
</dbReference>
<sequence length="181" mass="20487">MNRFKKLSLLFVLLVAVLYNENTFAQADTTSTHQTKSAFWSKVRFGGGFGLAIGNNYTDVMLAPGAIYDFNKYISLGFGLQGSYVKQKNFFESYIYGASMIVLGNPIPEVQLSAELEQLRVNTTYDNNLGSFKDNFWNTGLFLGAGYQNNNVTVGLRYNVLHNNNKNVYSEAWMPFVRVYF</sequence>
<proteinExistence type="predicted"/>
<organism evidence="2 3">
    <name type="scientific">Flavobacterium orientale</name>
    <dbReference type="NCBI Taxonomy" id="1756020"/>
    <lineage>
        <taxon>Bacteria</taxon>
        <taxon>Pseudomonadati</taxon>
        <taxon>Bacteroidota</taxon>
        <taxon>Flavobacteriia</taxon>
        <taxon>Flavobacteriales</taxon>
        <taxon>Flavobacteriaceae</taxon>
        <taxon>Flavobacterium</taxon>
    </lineage>
</organism>
<evidence type="ECO:0000313" key="2">
    <source>
        <dbReference type="EMBL" id="GGD33930.1"/>
    </source>
</evidence>
<evidence type="ECO:0000313" key="3">
    <source>
        <dbReference type="Proteomes" id="UP000625735"/>
    </source>
</evidence>
<evidence type="ECO:0008006" key="4">
    <source>
        <dbReference type="Google" id="ProtNLM"/>
    </source>
</evidence>
<keyword evidence="3" id="KW-1185">Reference proteome</keyword>
<name>A0A916Y7D1_9FLAO</name>
<dbReference type="RefSeq" id="WP_188362914.1">
    <property type="nucleotide sequence ID" value="NZ_BMFG01000011.1"/>
</dbReference>
<protein>
    <recommendedName>
        <fullName evidence="4">Alpha-ketoglutarate decarboxylase</fullName>
    </recommendedName>
</protein>
<feature type="chain" id="PRO_5036789341" description="Alpha-ketoglutarate decarboxylase" evidence="1">
    <location>
        <begin position="28"/>
        <end position="181"/>
    </location>
</feature>